<evidence type="ECO:0000256" key="1">
    <source>
        <dbReference type="SAM" id="Phobius"/>
    </source>
</evidence>
<dbReference type="EMBL" id="JBBMFE010000003">
    <property type="protein sequence ID" value="MEQ2471720.1"/>
    <property type="molecule type" value="Genomic_DNA"/>
</dbReference>
<reference evidence="2 3" key="1">
    <citation type="submission" date="2024-03" db="EMBL/GenBank/DDBJ databases">
        <title>Human intestinal bacterial collection.</title>
        <authorList>
            <person name="Pauvert C."/>
            <person name="Hitch T.C.A."/>
            <person name="Clavel T."/>
        </authorList>
    </citation>
    <scope>NUCLEOTIDE SEQUENCE [LARGE SCALE GENOMIC DNA]</scope>
    <source>
        <strain evidence="2 3">CLA-AA-H132</strain>
    </source>
</reference>
<organism evidence="2 3">
    <name type="scientific">Laedolimicola intestinihominis</name>
    <dbReference type="NCBI Taxonomy" id="3133166"/>
    <lineage>
        <taxon>Bacteria</taxon>
        <taxon>Bacillati</taxon>
        <taxon>Bacillota</taxon>
        <taxon>Clostridia</taxon>
        <taxon>Lachnospirales</taxon>
        <taxon>Lachnospiraceae</taxon>
        <taxon>Laedolimicola</taxon>
    </lineage>
</organism>
<protein>
    <recommendedName>
        <fullName evidence="4">Zinc ribbon domain-containing protein</fullName>
    </recommendedName>
</protein>
<comment type="caution">
    <text evidence="2">The sequence shown here is derived from an EMBL/GenBank/DDBJ whole genome shotgun (WGS) entry which is preliminary data.</text>
</comment>
<name>A0ABV1FEC6_9FIRM</name>
<keyword evidence="1" id="KW-0472">Membrane</keyword>
<feature type="transmembrane region" description="Helical" evidence="1">
    <location>
        <begin position="55"/>
        <end position="76"/>
    </location>
</feature>
<sequence length="321" mass="35989">MSENRDFDFCPRCGALMQDGVCRSCGYSGRFGSVQQPTQNYGMGNSPKKKKTKGWVIILSILGAILLISALIAVTMNVSRLIFHAAQNTVGSSDYYDDYGDYYDDSEDYEPSEDDAYYKEIVDDINEDAAYTIDWLTESRWASAGDDTTGYYVTYPELRAKDADNGADYSTVNAAIKRAAEQYKDSYADFTDSVTTSGYVTYMDDEKISVVFQHRLPEGESTLPKLTALNFRLETGEQIAPSEMIAIDDELVMRFRAQDQTQNGGVDFVTNSTDEELLKLLSDPRESAYFYSKAGLEVGFNYESEEYGKGWVSVTLKERAL</sequence>
<evidence type="ECO:0000313" key="3">
    <source>
        <dbReference type="Proteomes" id="UP001438008"/>
    </source>
</evidence>
<keyword evidence="1" id="KW-1133">Transmembrane helix</keyword>
<dbReference type="Proteomes" id="UP001438008">
    <property type="component" value="Unassembled WGS sequence"/>
</dbReference>
<keyword evidence="1" id="KW-0812">Transmembrane</keyword>
<keyword evidence="3" id="KW-1185">Reference proteome</keyword>
<accession>A0ABV1FEC6</accession>
<dbReference type="RefSeq" id="WP_349163914.1">
    <property type="nucleotide sequence ID" value="NZ_JBBMFE010000003.1"/>
</dbReference>
<gene>
    <name evidence="2" type="ORF">WMO29_04340</name>
</gene>
<evidence type="ECO:0008006" key="4">
    <source>
        <dbReference type="Google" id="ProtNLM"/>
    </source>
</evidence>
<evidence type="ECO:0000313" key="2">
    <source>
        <dbReference type="EMBL" id="MEQ2471720.1"/>
    </source>
</evidence>
<proteinExistence type="predicted"/>